<dbReference type="Proteomes" id="UP000004123">
    <property type="component" value="Unassembled WGS sequence"/>
</dbReference>
<comment type="caution">
    <text evidence="1">The sequence shown here is derived from an EMBL/GenBank/DDBJ whole genome shotgun (WGS) entry which is preliminary data.</text>
</comment>
<organism evidence="1 2">
    <name type="scientific">Prevotella pallens ATCC 700821</name>
    <dbReference type="NCBI Taxonomy" id="997353"/>
    <lineage>
        <taxon>Bacteria</taxon>
        <taxon>Pseudomonadati</taxon>
        <taxon>Bacteroidota</taxon>
        <taxon>Bacteroidia</taxon>
        <taxon>Bacteroidales</taxon>
        <taxon>Prevotellaceae</taxon>
        <taxon>Prevotella</taxon>
    </lineage>
</organism>
<accession>F9DJN2</accession>
<evidence type="ECO:0000313" key="1">
    <source>
        <dbReference type="EMBL" id="EGQ15765.1"/>
    </source>
</evidence>
<reference evidence="1 2" key="1">
    <citation type="submission" date="2011-04" db="EMBL/GenBank/DDBJ databases">
        <authorList>
            <person name="Muzny D."/>
            <person name="Qin X."/>
            <person name="Deng J."/>
            <person name="Jiang H."/>
            <person name="Liu Y."/>
            <person name="Qu J."/>
            <person name="Song X.-Z."/>
            <person name="Zhang L."/>
            <person name="Thornton R."/>
            <person name="Coyle M."/>
            <person name="Francisco L."/>
            <person name="Jackson L."/>
            <person name="Javaid M."/>
            <person name="Korchina V."/>
            <person name="Kovar C."/>
            <person name="Mata R."/>
            <person name="Mathew T."/>
            <person name="Ngo R."/>
            <person name="Nguyen L."/>
            <person name="Nguyen N."/>
            <person name="Okwuonu G."/>
            <person name="Ongeri F."/>
            <person name="Pham C."/>
            <person name="Simmons D."/>
            <person name="Wilczek-Boney K."/>
            <person name="Hale W."/>
            <person name="Jakkamsetti A."/>
            <person name="Pham P."/>
            <person name="Ruth R."/>
            <person name="San Lucas F."/>
            <person name="Warren J."/>
            <person name="Zhang J."/>
            <person name="Zhao Z."/>
            <person name="Zhou C."/>
            <person name="Zhu D."/>
            <person name="Lee S."/>
            <person name="Bess C."/>
            <person name="Blankenburg K."/>
            <person name="Forbes L."/>
            <person name="Fu Q."/>
            <person name="Gubbala S."/>
            <person name="Hirani K."/>
            <person name="Jayaseelan J.C."/>
            <person name="Lara F."/>
            <person name="Munidasa M."/>
            <person name="Palculict T."/>
            <person name="Patil S."/>
            <person name="Pu L.-L."/>
            <person name="Saada N."/>
            <person name="Tang L."/>
            <person name="Weissenberger G."/>
            <person name="Zhu Y."/>
            <person name="Hemphill L."/>
            <person name="Shang Y."/>
            <person name="Youmans B."/>
            <person name="Ayvaz T."/>
            <person name="Ross M."/>
            <person name="Santibanez J."/>
            <person name="Aqrawi P."/>
            <person name="Gross S."/>
            <person name="Joshi V."/>
            <person name="Fowler G."/>
            <person name="Nazareth L."/>
            <person name="Reid J."/>
            <person name="Worley K."/>
            <person name="Petrosino J."/>
            <person name="Highlander S."/>
            <person name="Gibbs R."/>
        </authorList>
    </citation>
    <scope>NUCLEOTIDE SEQUENCE [LARGE SCALE GENOMIC DNA]</scope>
    <source>
        <strain evidence="1 2">ATCC 700821</strain>
    </source>
</reference>
<name>F9DJN2_9BACT</name>
<dbReference type="HOGENOM" id="CLU_3187447_0_0_10"/>
<proteinExistence type="predicted"/>
<dbReference type="AlphaFoldDB" id="F9DJN2"/>
<protein>
    <submittedName>
        <fullName evidence="1">Uncharacterized protein</fullName>
    </submittedName>
</protein>
<gene>
    <name evidence="1" type="ORF">HMPREF9144_1873</name>
</gene>
<sequence>MSLYCWFHFLIHNVRKNAAKFVIRFEHLSYRIYQYANEWNGTKVLL</sequence>
<evidence type="ECO:0000313" key="2">
    <source>
        <dbReference type="Proteomes" id="UP000004123"/>
    </source>
</evidence>
<dbReference type="EMBL" id="AFPY01000097">
    <property type="protein sequence ID" value="EGQ15765.1"/>
    <property type="molecule type" value="Genomic_DNA"/>
</dbReference>